<name>A0A100HHS5_9DEIO</name>
<keyword evidence="2" id="KW-1185">Reference proteome</keyword>
<dbReference type="AlphaFoldDB" id="A0A100HHS5"/>
<dbReference type="PANTHER" id="PTHR10000:SF8">
    <property type="entry name" value="HAD SUPERFAMILY HYDROLASE-LIKE, TYPE 3"/>
    <property type="match status" value="1"/>
</dbReference>
<dbReference type="PANTHER" id="PTHR10000">
    <property type="entry name" value="PHOSPHOSERINE PHOSPHATASE"/>
    <property type="match status" value="1"/>
</dbReference>
<sequence>MPPTDVTPGALLALDLDGTLIGPRGEVPPDLGGELRAWARAGAHLALLTARGRVPPEVRDWPLHTVTRCYGAWAEQAGQPLWSWPLPDATVRAATEAIPLADRQVGKPLLVTADPNGIVRGPHPAFESSWPQARGVLKIVRGDTPARLDALAQEWSALDGTELGDTELGGTELIRERDTRLVLIRRGAGKGAALRELTARLGVPRSRVVAAGDGPADAAMLPHAGTFIRVATHPALSGASVGVAGPHDLPGVLARLRAALWAHDRHGDPRPTGHDLRLP</sequence>
<comment type="caution">
    <text evidence="1">The sequence shown here is derived from an EMBL/GenBank/DDBJ whole genome shotgun (WGS) entry which is preliminary data.</text>
</comment>
<dbReference type="InterPro" id="IPR036412">
    <property type="entry name" value="HAD-like_sf"/>
</dbReference>
<dbReference type="Proteomes" id="UP000056209">
    <property type="component" value="Unassembled WGS sequence"/>
</dbReference>
<dbReference type="InterPro" id="IPR023214">
    <property type="entry name" value="HAD_sf"/>
</dbReference>
<protein>
    <submittedName>
        <fullName evidence="1">HAD-superfamily hydrolase, subfamily IIB</fullName>
    </submittedName>
</protein>
<dbReference type="GO" id="GO:0005829">
    <property type="term" value="C:cytosol"/>
    <property type="evidence" value="ECO:0007669"/>
    <property type="project" value="TreeGrafter"/>
</dbReference>
<dbReference type="GO" id="GO:0000287">
    <property type="term" value="F:magnesium ion binding"/>
    <property type="evidence" value="ECO:0007669"/>
    <property type="project" value="TreeGrafter"/>
</dbReference>
<organism evidence="1 2">
    <name type="scientific">Deinococcus grandis</name>
    <dbReference type="NCBI Taxonomy" id="57498"/>
    <lineage>
        <taxon>Bacteria</taxon>
        <taxon>Thermotogati</taxon>
        <taxon>Deinococcota</taxon>
        <taxon>Deinococci</taxon>
        <taxon>Deinococcales</taxon>
        <taxon>Deinococcaceae</taxon>
        <taxon>Deinococcus</taxon>
    </lineage>
</organism>
<dbReference type="Gene3D" id="3.30.1240.10">
    <property type="match status" value="1"/>
</dbReference>
<dbReference type="Gene3D" id="3.40.50.1000">
    <property type="entry name" value="HAD superfamily/HAD-like"/>
    <property type="match status" value="1"/>
</dbReference>
<dbReference type="OrthoDB" id="73199at2"/>
<evidence type="ECO:0000313" key="1">
    <source>
        <dbReference type="EMBL" id="GAQ20983.1"/>
    </source>
</evidence>
<evidence type="ECO:0000313" key="2">
    <source>
        <dbReference type="Proteomes" id="UP000056209"/>
    </source>
</evidence>
<dbReference type="SUPFAM" id="SSF56784">
    <property type="entry name" value="HAD-like"/>
    <property type="match status" value="1"/>
</dbReference>
<proteinExistence type="predicted"/>
<dbReference type="RefSeq" id="WP_058975795.1">
    <property type="nucleotide sequence ID" value="NZ_BCMS01000001.1"/>
</dbReference>
<accession>A0A100HHS5</accession>
<dbReference type="Pfam" id="PF08282">
    <property type="entry name" value="Hydrolase_3"/>
    <property type="match status" value="1"/>
</dbReference>
<reference evidence="2" key="1">
    <citation type="submission" date="2015-11" db="EMBL/GenBank/DDBJ databases">
        <title>Draft Genome Sequence of the Radioresistant Bacterium Deinococcus grandis, Isolated from Freshwater Fish in Japan.</title>
        <authorList>
            <person name="Satoh K."/>
            <person name="Onodera T."/>
            <person name="Omoso K."/>
            <person name="Takeda-Yano K."/>
            <person name="Katayama T."/>
            <person name="Oono Y."/>
            <person name="Narumi I."/>
        </authorList>
    </citation>
    <scope>NUCLEOTIDE SEQUENCE [LARGE SCALE GENOMIC DNA]</scope>
    <source>
        <strain evidence="2">ATCC 43672</strain>
    </source>
</reference>
<keyword evidence="1" id="KW-0378">Hydrolase</keyword>
<dbReference type="GO" id="GO:0016791">
    <property type="term" value="F:phosphatase activity"/>
    <property type="evidence" value="ECO:0007669"/>
    <property type="project" value="TreeGrafter"/>
</dbReference>
<dbReference type="EMBL" id="BCMS01000001">
    <property type="protein sequence ID" value="GAQ20983.1"/>
    <property type="molecule type" value="Genomic_DNA"/>
</dbReference>
<gene>
    <name evidence="1" type="ORF">DEIGR_101010</name>
</gene>